<evidence type="ECO:0000256" key="2">
    <source>
        <dbReference type="ARBA" id="ARBA00007533"/>
    </source>
</evidence>
<gene>
    <name evidence="13" type="ORF">Cfor_09599</name>
</gene>
<dbReference type="EC" id="6.3.4.2" evidence="10"/>
<comment type="caution">
    <text evidence="13">The sequence shown here is derived from an EMBL/GenBank/DDBJ whole genome shotgun (WGS) entry which is preliminary data.</text>
</comment>
<dbReference type="InterPro" id="IPR029062">
    <property type="entry name" value="Class_I_gatase-like"/>
</dbReference>
<keyword evidence="6 10" id="KW-0315">Glutamine amidotransferase</keyword>
<comment type="catalytic activity">
    <reaction evidence="9 10">
        <text>UTP + L-glutamine + ATP + H2O = CTP + L-glutamate + ADP + phosphate + 2 H(+)</text>
        <dbReference type="Rhea" id="RHEA:26426"/>
        <dbReference type="ChEBI" id="CHEBI:15377"/>
        <dbReference type="ChEBI" id="CHEBI:15378"/>
        <dbReference type="ChEBI" id="CHEBI:29985"/>
        <dbReference type="ChEBI" id="CHEBI:30616"/>
        <dbReference type="ChEBI" id="CHEBI:37563"/>
        <dbReference type="ChEBI" id="CHEBI:43474"/>
        <dbReference type="ChEBI" id="CHEBI:46398"/>
        <dbReference type="ChEBI" id="CHEBI:58359"/>
        <dbReference type="ChEBI" id="CHEBI:456216"/>
        <dbReference type="EC" id="6.3.4.2"/>
    </reaction>
</comment>
<evidence type="ECO:0000256" key="8">
    <source>
        <dbReference type="ARBA" id="ARBA00037348"/>
    </source>
</evidence>
<evidence type="ECO:0000256" key="3">
    <source>
        <dbReference type="ARBA" id="ARBA00022598"/>
    </source>
</evidence>
<evidence type="ECO:0000256" key="9">
    <source>
        <dbReference type="ARBA" id="ARBA00047781"/>
    </source>
</evidence>
<accession>A0A6L2Q3Z5</accession>
<dbReference type="Pfam" id="PF06418">
    <property type="entry name" value="CTP_synth_N"/>
    <property type="match status" value="1"/>
</dbReference>
<evidence type="ECO:0000259" key="12">
    <source>
        <dbReference type="Pfam" id="PF06418"/>
    </source>
</evidence>
<organism evidence="13 14">
    <name type="scientific">Coptotermes formosanus</name>
    <name type="common">Formosan subterranean termite</name>
    <dbReference type="NCBI Taxonomy" id="36987"/>
    <lineage>
        <taxon>Eukaryota</taxon>
        <taxon>Metazoa</taxon>
        <taxon>Ecdysozoa</taxon>
        <taxon>Arthropoda</taxon>
        <taxon>Hexapoda</taxon>
        <taxon>Insecta</taxon>
        <taxon>Pterygota</taxon>
        <taxon>Neoptera</taxon>
        <taxon>Polyneoptera</taxon>
        <taxon>Dictyoptera</taxon>
        <taxon>Blattodea</taxon>
        <taxon>Blattoidea</taxon>
        <taxon>Termitoidae</taxon>
        <taxon>Rhinotermitidae</taxon>
        <taxon>Coptotermes</taxon>
    </lineage>
</organism>
<evidence type="ECO:0000256" key="7">
    <source>
        <dbReference type="ARBA" id="ARBA00022975"/>
    </source>
</evidence>
<evidence type="ECO:0000313" key="14">
    <source>
        <dbReference type="Proteomes" id="UP000502823"/>
    </source>
</evidence>
<keyword evidence="7 10" id="KW-0665">Pyrimidine biosynthesis</keyword>
<dbReference type="AlphaFoldDB" id="A0A6L2Q3Z5"/>
<keyword evidence="3 10" id="KW-0436">Ligase</keyword>
<sequence length="604" mass="67511">MKYILVTGGVISGVGKGVIASSFGTILKCSNIHVTSIKIDPYINIDAGTFSPYEHGEVYVLDDGGEVDLDLGNYERFLDITLHRDNNITTGKIYQHVINKERRGDFLGKTVQVVPHITDAIQEWVERVANQPVSEDGTKPQVCIVELGGTIGDIEGMPFVEAFRQFQFRVRKENFVCAHVSMVPQPRTTGEPKTKPTQASVRELRGLGLSPDLIVCRSENPIGQAVKDKISNFCHVAPEQVLCIHDLSSIYRVPILLESQGVLEFLNDRLQLNIPMPPPRKFMNKWKDLAERADTLCKDVTIALVGKYTKLEDSYASVTKALQHAAVAAGFRLKIKYIEAADLEEVTRRADPVSYHEAWQQLCKSDGVIVPGGFGKRGMDGKMEACKWCRETKKPFLGICLGLQAAVIEFSRNVLNLVGANSTEIDPDTEDAVVIDMPEYNPGIMGSTMRLGKRATLFVHDNSVLKQLYGNKDRIEERHRHRYEVNPKYVLQLESAGMKFVGHDEENIRMEIVELDDHPYFVATQYHPEYLSRPLKPSPPFFGLILASVGKLHSYVARGCRLTPKQLSDVESDDEIPETVMKDNIVVSKEMLVEGRTNNIGSSI</sequence>
<keyword evidence="14" id="KW-1185">Reference proteome</keyword>
<keyword evidence="5 10" id="KW-0067">ATP-binding</keyword>
<dbReference type="Pfam" id="PF00117">
    <property type="entry name" value="GATase"/>
    <property type="match status" value="1"/>
</dbReference>
<dbReference type="FunCoup" id="A0A6L2Q3Z5">
    <property type="interactions" value="909"/>
</dbReference>
<evidence type="ECO:0000256" key="5">
    <source>
        <dbReference type="ARBA" id="ARBA00022840"/>
    </source>
</evidence>
<dbReference type="OrthoDB" id="1739076at2759"/>
<protein>
    <recommendedName>
        <fullName evidence="10">CTP synthase</fullName>
        <ecNumber evidence="10">6.3.4.2</ecNumber>
    </recommendedName>
    <alternativeName>
        <fullName evidence="10">UTP--ammonia ligase</fullName>
    </alternativeName>
</protein>
<dbReference type="NCBIfam" id="TIGR00337">
    <property type="entry name" value="PyrG"/>
    <property type="match status" value="1"/>
</dbReference>
<dbReference type="NCBIfam" id="NF003792">
    <property type="entry name" value="PRK05380.1"/>
    <property type="match status" value="1"/>
</dbReference>
<evidence type="ECO:0000256" key="4">
    <source>
        <dbReference type="ARBA" id="ARBA00022741"/>
    </source>
</evidence>
<comment type="function">
    <text evidence="8">Catalyzes the ATP-dependent amination of UTP to CTP with either L-glutamine or ammonia as the source of nitrogen. Constitutes the rate-limiting enzyme in the synthesis of cytosine nucleotides.</text>
</comment>
<dbReference type="Gene3D" id="3.40.50.880">
    <property type="match status" value="1"/>
</dbReference>
<evidence type="ECO:0000256" key="1">
    <source>
        <dbReference type="ARBA" id="ARBA00005171"/>
    </source>
</evidence>
<dbReference type="InterPro" id="IPR033828">
    <property type="entry name" value="GATase1_CTP_Synthase"/>
</dbReference>
<dbReference type="GO" id="GO:0005524">
    <property type="term" value="F:ATP binding"/>
    <property type="evidence" value="ECO:0007669"/>
    <property type="project" value="UniProtKB-KW"/>
</dbReference>
<evidence type="ECO:0000256" key="10">
    <source>
        <dbReference type="RuleBase" id="RU810713"/>
    </source>
</evidence>
<evidence type="ECO:0000259" key="11">
    <source>
        <dbReference type="Pfam" id="PF00117"/>
    </source>
</evidence>
<dbReference type="GO" id="GO:0019856">
    <property type="term" value="P:pyrimidine nucleobase biosynthetic process"/>
    <property type="evidence" value="ECO:0007669"/>
    <property type="project" value="TreeGrafter"/>
</dbReference>
<dbReference type="GO" id="GO:0005737">
    <property type="term" value="C:cytoplasm"/>
    <property type="evidence" value="ECO:0007669"/>
    <property type="project" value="TreeGrafter"/>
</dbReference>
<dbReference type="InterPro" id="IPR027417">
    <property type="entry name" value="P-loop_NTPase"/>
</dbReference>
<dbReference type="CDD" id="cd01746">
    <property type="entry name" value="GATase1_CTP_Synthase"/>
    <property type="match status" value="1"/>
</dbReference>
<dbReference type="FunFam" id="3.40.50.300:FF:000207">
    <property type="entry name" value="CTP synthase"/>
    <property type="match status" value="1"/>
</dbReference>
<keyword evidence="4 10" id="KW-0547">Nucleotide-binding</keyword>
<dbReference type="UniPathway" id="UPA00159">
    <property type="reaction ID" value="UER00277"/>
</dbReference>
<dbReference type="InterPro" id="IPR017926">
    <property type="entry name" value="GATASE"/>
</dbReference>
<dbReference type="GO" id="GO:0042802">
    <property type="term" value="F:identical protein binding"/>
    <property type="evidence" value="ECO:0007669"/>
    <property type="project" value="TreeGrafter"/>
</dbReference>
<dbReference type="InterPro" id="IPR017456">
    <property type="entry name" value="CTP_synthase_N"/>
</dbReference>
<comment type="similarity">
    <text evidence="2 10">Belongs to the CTP synthase family.</text>
</comment>
<dbReference type="PANTHER" id="PTHR11550:SF0">
    <property type="entry name" value="CTP SYNTHASE-RELATED"/>
    <property type="match status" value="1"/>
</dbReference>
<dbReference type="CDD" id="cd03113">
    <property type="entry name" value="CTPS_N"/>
    <property type="match status" value="1"/>
</dbReference>
<dbReference type="GO" id="GO:0003883">
    <property type="term" value="F:CTP synthase activity"/>
    <property type="evidence" value="ECO:0007669"/>
    <property type="project" value="UniProtKB-UniRule"/>
</dbReference>
<dbReference type="InterPro" id="IPR004468">
    <property type="entry name" value="CTP_synthase"/>
</dbReference>
<dbReference type="Gene3D" id="3.40.50.300">
    <property type="entry name" value="P-loop containing nucleotide triphosphate hydrolases"/>
    <property type="match status" value="1"/>
</dbReference>
<evidence type="ECO:0000256" key="6">
    <source>
        <dbReference type="ARBA" id="ARBA00022962"/>
    </source>
</evidence>
<dbReference type="Proteomes" id="UP000502823">
    <property type="component" value="Unassembled WGS sequence"/>
</dbReference>
<dbReference type="GO" id="GO:0044210">
    <property type="term" value="P:'de novo' CTP biosynthetic process"/>
    <property type="evidence" value="ECO:0007669"/>
    <property type="project" value="UniProtKB-UniRule"/>
</dbReference>
<dbReference type="SUPFAM" id="SSF52540">
    <property type="entry name" value="P-loop containing nucleoside triphosphate hydrolases"/>
    <property type="match status" value="1"/>
</dbReference>
<dbReference type="GO" id="GO:0097268">
    <property type="term" value="C:cytoophidium"/>
    <property type="evidence" value="ECO:0007669"/>
    <property type="project" value="TreeGrafter"/>
</dbReference>
<dbReference type="InParanoid" id="A0A6L2Q3Z5"/>
<feature type="domain" description="Glutamine amidotransferase" evidence="11">
    <location>
        <begin position="312"/>
        <end position="544"/>
    </location>
</feature>
<proteinExistence type="inferred from homology"/>
<evidence type="ECO:0000313" key="13">
    <source>
        <dbReference type="EMBL" id="GFG37558.1"/>
    </source>
</evidence>
<feature type="domain" description="CTP synthase N-terminal" evidence="12">
    <location>
        <begin position="2"/>
        <end position="272"/>
    </location>
</feature>
<comment type="pathway">
    <text evidence="1 10">Pyrimidine metabolism; CTP biosynthesis via de novo pathway; CTP from UDP: step 2/2.</text>
</comment>
<dbReference type="PROSITE" id="PS51273">
    <property type="entry name" value="GATASE_TYPE_1"/>
    <property type="match status" value="1"/>
</dbReference>
<name>A0A6L2Q3Z5_COPFO</name>
<dbReference type="EMBL" id="BLKM01000702">
    <property type="protein sequence ID" value="GFG37558.1"/>
    <property type="molecule type" value="Genomic_DNA"/>
</dbReference>
<dbReference type="SUPFAM" id="SSF52317">
    <property type="entry name" value="Class I glutamine amidotransferase-like"/>
    <property type="match status" value="1"/>
</dbReference>
<dbReference type="FunFam" id="3.40.50.880:FF:000005">
    <property type="entry name" value="CTP synthase"/>
    <property type="match status" value="1"/>
</dbReference>
<dbReference type="PANTHER" id="PTHR11550">
    <property type="entry name" value="CTP SYNTHASE"/>
    <property type="match status" value="1"/>
</dbReference>
<reference evidence="14" key="1">
    <citation type="submission" date="2020-01" db="EMBL/GenBank/DDBJ databases">
        <title>Draft genome sequence of the Termite Coptotermes fromosanus.</title>
        <authorList>
            <person name="Itakura S."/>
            <person name="Yosikawa Y."/>
            <person name="Umezawa K."/>
        </authorList>
    </citation>
    <scope>NUCLEOTIDE SEQUENCE [LARGE SCALE GENOMIC DNA]</scope>
</reference>